<organism evidence="5">
    <name type="scientific">freshwater metagenome</name>
    <dbReference type="NCBI Taxonomy" id="449393"/>
    <lineage>
        <taxon>unclassified sequences</taxon>
        <taxon>metagenomes</taxon>
        <taxon>ecological metagenomes</taxon>
    </lineage>
</organism>
<evidence type="ECO:0000259" key="4">
    <source>
        <dbReference type="Pfam" id="PF13802"/>
    </source>
</evidence>
<reference evidence="5" key="1">
    <citation type="submission" date="2020-05" db="EMBL/GenBank/DDBJ databases">
        <authorList>
            <person name="Chiriac C."/>
            <person name="Salcher M."/>
            <person name="Ghai R."/>
            <person name="Kavagutti S V."/>
        </authorList>
    </citation>
    <scope>NUCLEOTIDE SEQUENCE</scope>
</reference>
<feature type="region of interest" description="Disordered" evidence="2">
    <location>
        <begin position="461"/>
        <end position="482"/>
    </location>
</feature>
<dbReference type="PANTHER" id="PTHR22762:SF120">
    <property type="entry name" value="HETEROGLYCAN GLUCOSIDASE 1"/>
    <property type="match status" value="1"/>
</dbReference>
<dbReference type="PANTHER" id="PTHR22762">
    <property type="entry name" value="ALPHA-GLUCOSIDASE"/>
    <property type="match status" value="1"/>
</dbReference>
<name>A0A6J6ZDL6_9ZZZZ</name>
<feature type="domain" description="Glycoside hydrolase family 31 N-terminal" evidence="4">
    <location>
        <begin position="94"/>
        <end position="251"/>
    </location>
</feature>
<dbReference type="GO" id="GO:0004553">
    <property type="term" value="F:hydrolase activity, hydrolyzing O-glycosyl compounds"/>
    <property type="evidence" value="ECO:0007669"/>
    <property type="project" value="InterPro"/>
</dbReference>
<evidence type="ECO:0000256" key="1">
    <source>
        <dbReference type="ARBA" id="ARBA00007806"/>
    </source>
</evidence>
<dbReference type="InterPro" id="IPR011013">
    <property type="entry name" value="Gal_mutarotase_sf_dom"/>
</dbReference>
<dbReference type="EMBL" id="CAFABE010000005">
    <property type="protein sequence ID" value="CAB4817686.1"/>
    <property type="molecule type" value="Genomic_DNA"/>
</dbReference>
<comment type="similarity">
    <text evidence="1">Belongs to the glycosyl hydrolase 31 family.</text>
</comment>
<accession>A0A6J6ZDL6</accession>
<feature type="domain" description="Glycoside hydrolase family 31 TIM barrel" evidence="3">
    <location>
        <begin position="300"/>
        <end position="626"/>
    </location>
</feature>
<dbReference type="Pfam" id="PF01055">
    <property type="entry name" value="Glyco_hydro_31_2nd"/>
    <property type="match status" value="1"/>
</dbReference>
<evidence type="ECO:0000313" key="6">
    <source>
        <dbReference type="EMBL" id="CAB4878294.1"/>
    </source>
</evidence>
<dbReference type="EMBL" id="CAFBPM010000004">
    <property type="protein sequence ID" value="CAB5015421.1"/>
    <property type="molecule type" value="Genomic_DNA"/>
</dbReference>
<sequence length="855" mass="94592">MNAVGSTMPELTGPLRRSLLKARLVAREVRALSPATMRAITENSLRMARQERKDRAVENLPATPITAGKMLTGVAREEGNLVSGVTAVFERAHVDVDFFSNDVVRISWGPDDEPVPWATEPAFDLPPLGQIDVSVTEELVVARSLTLRVEIETNGIKIYDADARLRYQELAPLRRGPARVHRRLLRHHEQLLGFGEQAGPMDRRGRTLRFWNRDPGGAWGKNEDALYCSIPVSIGRHQDGPVLAFHENSFDATATIEAPNEAGPSEVEIRFVGGMVRSWIVIGDEPTLLRRYAGITGKAPMPPRWALGYHHSRWGYKSSDELVDVLHGFSQHGIPISALHMDIDYMDAFKVFTFDEENFSNVDRLATFAATRGTRLVAIVDPALRRDPEFDLYKEAIEGDHVVRNEDGSVCEGTVWPGWAVFPDFSKAVTRTWWSGHYKRLLDNGISGIWHDMNEPTSITLNGDRTLPRSSRHDNNGRGGDHREVHNVYGMLMNRSGREALLRLRPEKRPFLFSRSGWAGMQRHAWNWTGDVEASKEGLVQQLATFLGLALSGVPFTGSDVGGFSGSPSPTLYLRWLELGVVSAFFRTHSVLGAPAREPWAWPETYQESIANLIALRYRLLPYLYTSVEKTVSDGSLFLAPVWWGGRDEVSGTPEVTSSMMVGASLLYCVATGGDNEMVSVGLPEGLWWRWSAIPGMNQSSCDQVERVAGGTHEEFAVPLGQPLFFIRGGSILPLDDAWRYPSRPAGGLRGDHAPERLTFHIFPGEDAGAKGEHFDDDGDGDGPTRRDILVLADDVLSWNSEGDRVRPATIELVVHGRVLHGAIADGIPLASGALTTDGASTTLRLDAFKRLKLI</sequence>
<feature type="compositionally biased region" description="Basic and acidic residues" evidence="2">
    <location>
        <begin position="471"/>
        <end position="482"/>
    </location>
</feature>
<dbReference type="Gene3D" id="3.20.20.80">
    <property type="entry name" value="Glycosidases"/>
    <property type="match status" value="1"/>
</dbReference>
<protein>
    <submittedName>
        <fullName evidence="5">Unannotated protein</fullName>
    </submittedName>
</protein>
<evidence type="ECO:0000313" key="5">
    <source>
        <dbReference type="EMBL" id="CAB4817686.1"/>
    </source>
</evidence>
<dbReference type="PROSITE" id="PS00129">
    <property type="entry name" value="GLYCOSYL_HYDROL_F31_1"/>
    <property type="match status" value="1"/>
</dbReference>
<dbReference type="EMBL" id="CAFBLT010000001">
    <property type="protein sequence ID" value="CAB4878294.1"/>
    <property type="molecule type" value="Genomic_DNA"/>
</dbReference>
<dbReference type="InterPro" id="IPR030458">
    <property type="entry name" value="Glyco_hydro_31_AS"/>
</dbReference>
<dbReference type="InterPro" id="IPR017853">
    <property type="entry name" value="GH"/>
</dbReference>
<dbReference type="AlphaFoldDB" id="A0A6J6ZDL6"/>
<dbReference type="Gene3D" id="2.60.40.4040">
    <property type="match status" value="1"/>
</dbReference>
<dbReference type="InterPro" id="IPR025887">
    <property type="entry name" value="Glyco_hydro_31_N_dom"/>
</dbReference>
<dbReference type="SUPFAM" id="SSF74650">
    <property type="entry name" value="Galactose mutarotase-like"/>
    <property type="match status" value="1"/>
</dbReference>
<gene>
    <name evidence="5" type="ORF">UFOPK3164_00193</name>
    <name evidence="6" type="ORF">UFOPK3427_01276</name>
    <name evidence="7" type="ORF">UFOPK4112_00564</name>
</gene>
<dbReference type="GO" id="GO:0005975">
    <property type="term" value="P:carbohydrate metabolic process"/>
    <property type="evidence" value="ECO:0007669"/>
    <property type="project" value="InterPro"/>
</dbReference>
<dbReference type="CDD" id="cd06604">
    <property type="entry name" value="GH31_glucosidase_II_MalA"/>
    <property type="match status" value="1"/>
</dbReference>
<dbReference type="GO" id="GO:0030246">
    <property type="term" value="F:carbohydrate binding"/>
    <property type="evidence" value="ECO:0007669"/>
    <property type="project" value="InterPro"/>
</dbReference>
<dbReference type="SUPFAM" id="SSF51445">
    <property type="entry name" value="(Trans)glycosidases"/>
    <property type="match status" value="1"/>
</dbReference>
<dbReference type="CDD" id="cd14752">
    <property type="entry name" value="GH31_N"/>
    <property type="match status" value="1"/>
</dbReference>
<dbReference type="InterPro" id="IPR000322">
    <property type="entry name" value="Glyco_hydro_31_TIM"/>
</dbReference>
<dbReference type="Pfam" id="PF13802">
    <property type="entry name" value="Gal_mutarotas_2"/>
    <property type="match status" value="1"/>
</dbReference>
<proteinExistence type="inferred from homology"/>
<evidence type="ECO:0000259" key="3">
    <source>
        <dbReference type="Pfam" id="PF01055"/>
    </source>
</evidence>
<evidence type="ECO:0000313" key="7">
    <source>
        <dbReference type="EMBL" id="CAB5015421.1"/>
    </source>
</evidence>
<evidence type="ECO:0000256" key="2">
    <source>
        <dbReference type="SAM" id="MobiDB-lite"/>
    </source>
</evidence>
<dbReference type="Gene3D" id="2.60.40.1760">
    <property type="entry name" value="glycosyl hydrolase (family 31)"/>
    <property type="match status" value="1"/>
</dbReference>